<proteinExistence type="predicted"/>
<dbReference type="CDD" id="cd05325">
    <property type="entry name" value="carb_red_sniffer_like_SDR_c"/>
    <property type="match status" value="1"/>
</dbReference>
<accession>A0A4Y2C4S3</accession>
<sequence>MEVNSVLVTGANQGIGLEFVKQFVNLQYPPRHVFATYRNINTVQTLENIKNLSSNSEVILIKMDVREASDIKSAFEVVKGKVGDQGLNLLINNAGAVEYQSFPEVTEENLLFHFATNTIGPIAVLKAMLPLLQKSASKNRVTGMSVSKSAVVNISSIGASNTKLTEESPREWLAAIGYRISKAALNMAMRVAAMTIQDQGILIVNICPGWVKTDMGSNKADLEVEESISSMLGVLSQLNESHHGAFLDRDGTPMPF</sequence>
<dbReference type="PANTHER" id="PTHR43544">
    <property type="entry name" value="SHORT-CHAIN DEHYDROGENASE/REDUCTASE"/>
    <property type="match status" value="1"/>
</dbReference>
<gene>
    <name evidence="3" type="primary">csgA_11</name>
    <name evidence="3" type="ORF">AVEN_227579_1</name>
</gene>
<comment type="caution">
    <text evidence="3">The sequence shown here is derived from an EMBL/GenBank/DDBJ whole genome shotgun (WGS) entry which is preliminary data.</text>
</comment>
<dbReference type="InterPro" id="IPR051468">
    <property type="entry name" value="Fungal_SecMetab_SDRs"/>
</dbReference>
<keyword evidence="4" id="KW-1185">Reference proteome</keyword>
<dbReference type="PRINTS" id="PR00081">
    <property type="entry name" value="GDHRDH"/>
</dbReference>
<reference evidence="3 4" key="1">
    <citation type="journal article" date="2019" name="Sci. Rep.">
        <title>Orb-weaving spider Araneus ventricosus genome elucidates the spidroin gene catalogue.</title>
        <authorList>
            <person name="Kono N."/>
            <person name="Nakamura H."/>
            <person name="Ohtoshi R."/>
            <person name="Moran D.A.P."/>
            <person name="Shinohara A."/>
            <person name="Yoshida Y."/>
            <person name="Fujiwara M."/>
            <person name="Mori M."/>
            <person name="Tomita M."/>
            <person name="Arakawa K."/>
        </authorList>
    </citation>
    <scope>NUCLEOTIDE SEQUENCE [LARGE SCALE GENOMIC DNA]</scope>
</reference>
<dbReference type="GO" id="GO:0016491">
    <property type="term" value="F:oxidoreductase activity"/>
    <property type="evidence" value="ECO:0007669"/>
    <property type="project" value="UniProtKB-KW"/>
</dbReference>
<organism evidence="3 4">
    <name type="scientific">Araneus ventricosus</name>
    <name type="common">Orbweaver spider</name>
    <name type="synonym">Epeira ventricosa</name>
    <dbReference type="NCBI Taxonomy" id="182803"/>
    <lineage>
        <taxon>Eukaryota</taxon>
        <taxon>Metazoa</taxon>
        <taxon>Ecdysozoa</taxon>
        <taxon>Arthropoda</taxon>
        <taxon>Chelicerata</taxon>
        <taxon>Arachnida</taxon>
        <taxon>Araneae</taxon>
        <taxon>Araneomorphae</taxon>
        <taxon>Entelegynae</taxon>
        <taxon>Araneoidea</taxon>
        <taxon>Araneidae</taxon>
        <taxon>Araneus</taxon>
    </lineage>
</organism>
<dbReference type="AlphaFoldDB" id="A0A4Y2C4S3"/>
<keyword evidence="1" id="KW-0521">NADP</keyword>
<evidence type="ECO:0000313" key="4">
    <source>
        <dbReference type="Proteomes" id="UP000499080"/>
    </source>
</evidence>
<keyword evidence="2" id="KW-0560">Oxidoreductase</keyword>
<protein>
    <submittedName>
        <fullName evidence="3">C-factor</fullName>
    </submittedName>
</protein>
<name>A0A4Y2C4S3_ARAVE</name>
<dbReference type="Proteomes" id="UP000499080">
    <property type="component" value="Unassembled WGS sequence"/>
</dbReference>
<dbReference type="GO" id="GO:0005737">
    <property type="term" value="C:cytoplasm"/>
    <property type="evidence" value="ECO:0007669"/>
    <property type="project" value="TreeGrafter"/>
</dbReference>
<dbReference type="InterPro" id="IPR036291">
    <property type="entry name" value="NAD(P)-bd_dom_sf"/>
</dbReference>
<evidence type="ECO:0000256" key="1">
    <source>
        <dbReference type="ARBA" id="ARBA00022857"/>
    </source>
</evidence>
<dbReference type="EMBL" id="BGPR01000144">
    <property type="protein sequence ID" value="GBL99083.1"/>
    <property type="molecule type" value="Genomic_DNA"/>
</dbReference>
<dbReference type="InterPro" id="IPR002347">
    <property type="entry name" value="SDR_fam"/>
</dbReference>
<dbReference type="Pfam" id="PF00106">
    <property type="entry name" value="adh_short"/>
    <property type="match status" value="1"/>
</dbReference>
<dbReference type="PANTHER" id="PTHR43544:SF7">
    <property type="entry name" value="NADB-LER2"/>
    <property type="match status" value="1"/>
</dbReference>
<dbReference type="Gene3D" id="3.40.50.720">
    <property type="entry name" value="NAD(P)-binding Rossmann-like Domain"/>
    <property type="match status" value="1"/>
</dbReference>
<evidence type="ECO:0000313" key="3">
    <source>
        <dbReference type="EMBL" id="GBL99083.1"/>
    </source>
</evidence>
<dbReference type="SUPFAM" id="SSF51735">
    <property type="entry name" value="NAD(P)-binding Rossmann-fold domains"/>
    <property type="match status" value="1"/>
</dbReference>
<dbReference type="OrthoDB" id="6411395at2759"/>
<evidence type="ECO:0000256" key="2">
    <source>
        <dbReference type="ARBA" id="ARBA00023002"/>
    </source>
</evidence>